<feature type="domain" description="SF3 helicase" evidence="5">
    <location>
        <begin position="383"/>
        <end position="539"/>
    </location>
</feature>
<dbReference type="InterPro" id="IPR004968">
    <property type="entry name" value="DNA_primase/NTPase_C"/>
</dbReference>
<dbReference type="PANTHER" id="PTHR35372">
    <property type="entry name" value="ATP BINDING PROTEIN-RELATED"/>
    <property type="match status" value="1"/>
</dbReference>
<dbReference type="InterPro" id="IPR014015">
    <property type="entry name" value="Helicase_SF3_DNA-vir"/>
</dbReference>
<organism evidence="6 7">
    <name type="scientific">Acetatifactor muris</name>
    <dbReference type="NCBI Taxonomy" id="879566"/>
    <lineage>
        <taxon>Bacteria</taxon>
        <taxon>Bacillati</taxon>
        <taxon>Bacillota</taxon>
        <taxon>Clostridia</taxon>
        <taxon>Lachnospirales</taxon>
        <taxon>Lachnospiraceae</taxon>
        <taxon>Acetatifactor</taxon>
    </lineage>
</organism>
<evidence type="ECO:0000313" key="7">
    <source>
        <dbReference type="Proteomes" id="UP000236311"/>
    </source>
</evidence>
<dbReference type="Pfam" id="PF19263">
    <property type="entry name" value="DUF5906"/>
    <property type="match status" value="1"/>
</dbReference>
<dbReference type="PROSITE" id="PS51206">
    <property type="entry name" value="SF3_HELICASE_1"/>
    <property type="match status" value="1"/>
</dbReference>
<gene>
    <name evidence="6" type="ORF">AMURIS_05010</name>
</gene>
<dbReference type="NCBIfam" id="TIGR01613">
    <property type="entry name" value="primase_Cterm"/>
    <property type="match status" value="1"/>
</dbReference>
<accession>A0A2K4ZPE9</accession>
<dbReference type="GO" id="GO:0004386">
    <property type="term" value="F:helicase activity"/>
    <property type="evidence" value="ECO:0007669"/>
    <property type="project" value="UniProtKB-KW"/>
</dbReference>
<protein>
    <recommendedName>
        <fullName evidence="5">SF3 helicase domain-containing protein</fullName>
    </recommendedName>
</protein>
<reference evidence="6 7" key="1">
    <citation type="submission" date="2018-01" db="EMBL/GenBank/DDBJ databases">
        <authorList>
            <person name="Gaut B.S."/>
            <person name="Morton B.R."/>
            <person name="Clegg M.T."/>
            <person name="Duvall M.R."/>
        </authorList>
    </citation>
    <scope>NUCLEOTIDE SEQUENCE [LARGE SCALE GENOMIC DNA]</scope>
    <source>
        <strain evidence="6">GP69</strain>
    </source>
</reference>
<evidence type="ECO:0000313" key="6">
    <source>
        <dbReference type="EMBL" id="SOY32252.1"/>
    </source>
</evidence>
<dbReference type="InterPro" id="IPR027417">
    <property type="entry name" value="P-loop_NTPase"/>
</dbReference>
<dbReference type="InterPro" id="IPR006500">
    <property type="entry name" value="Helicase_put_C_phage/plasmid"/>
</dbReference>
<dbReference type="Gene3D" id="3.40.50.300">
    <property type="entry name" value="P-loop containing nucleotide triphosphate hydrolases"/>
    <property type="match status" value="1"/>
</dbReference>
<dbReference type="InterPro" id="IPR014818">
    <property type="entry name" value="Phage/plasmid_primase_P4_C"/>
</dbReference>
<dbReference type="AlphaFoldDB" id="A0A2K4ZPE9"/>
<keyword evidence="3" id="KW-0347">Helicase</keyword>
<dbReference type="Pfam" id="PF03288">
    <property type="entry name" value="Pox_D5"/>
    <property type="match status" value="1"/>
</dbReference>
<dbReference type="SUPFAM" id="SSF52540">
    <property type="entry name" value="P-loop containing nucleoside triphosphate hydrolases"/>
    <property type="match status" value="1"/>
</dbReference>
<keyword evidence="7" id="KW-1185">Reference proteome</keyword>
<evidence type="ECO:0000256" key="3">
    <source>
        <dbReference type="ARBA" id="ARBA00022806"/>
    </source>
</evidence>
<proteinExistence type="predicted"/>
<evidence type="ECO:0000256" key="1">
    <source>
        <dbReference type="ARBA" id="ARBA00022741"/>
    </source>
</evidence>
<dbReference type="PANTHER" id="PTHR35372:SF2">
    <property type="entry name" value="SF3 HELICASE DOMAIN-CONTAINING PROTEIN"/>
    <property type="match status" value="1"/>
</dbReference>
<dbReference type="InterPro" id="IPR051620">
    <property type="entry name" value="ORF904-like_C"/>
</dbReference>
<evidence type="ECO:0000256" key="4">
    <source>
        <dbReference type="ARBA" id="ARBA00022840"/>
    </source>
</evidence>
<evidence type="ECO:0000259" key="5">
    <source>
        <dbReference type="PROSITE" id="PS51206"/>
    </source>
</evidence>
<dbReference type="InterPro" id="IPR045455">
    <property type="entry name" value="NrS-1_pol-like_helicase"/>
</dbReference>
<dbReference type="GO" id="GO:0005524">
    <property type="term" value="F:ATP binding"/>
    <property type="evidence" value="ECO:0007669"/>
    <property type="project" value="UniProtKB-KW"/>
</dbReference>
<dbReference type="Pfam" id="PF08706">
    <property type="entry name" value="D5_N"/>
    <property type="match status" value="1"/>
</dbReference>
<keyword evidence="1" id="KW-0547">Nucleotide-binding</keyword>
<dbReference type="Proteomes" id="UP000236311">
    <property type="component" value="Unassembled WGS sequence"/>
</dbReference>
<keyword evidence="4" id="KW-0067">ATP-binding</keyword>
<sequence>MLTLEEVGEIIFNNEYWKGGNGGNFKAPYNNNAPKPFEEAKQYRYICGVIQEFVVMVDIDDETAFQCRLNIAKALKQHCIVIKSPNKGGHFYWFNREMQPIKNNSGNKTLLTLYPVDYKTGIRRIESTGEIKKAKCAASLSKEDGSLREILYTNIREDGTLDEVPFYDLPLKSGAKYEFLNMGEGDGRQDGLFTYMNPMKAAGYSYEQFKEVAELIEQFVFAVPLGDEFENAIRREAWDSVDAVDQERFFSKGKFLHNKFADYLMEKYHIRKINGYIHSYQNGVYIPGYDAIEKAMLKEISSLTRTKQNEVLNYIRIQAAEVKSSKPELIPFKNGLFDVEHAELIPFSPDLVVTNMIPWEYRPEAVSELVDIVLDRLSCGDAEIRALLEEVGGMCLYRDNTIGGGKAVILTGDKSNGKSTFISMLQAMLGADNVSNLDFKELDGKFSTAMLFGKLANLGDDISDSYKEDVAIFKKIVTGEPIKAEEKGKPPFNFKPYVKLVFSANSIPRINDSTGAALRRLLIIPLNAKFTENDSGYDPQIRIKLSQKEAVEYFIVLSIQGLQRVLTTKKFTIPAKVQDEKDSYEKENNPVLAFIDEIGTDEIINEPTARVYSRYCEFCLANGFKEMSKLTFSKRINQALGTIVKPMRFGKDIQRVFTEP</sequence>
<dbReference type="SMART" id="SM00885">
    <property type="entry name" value="D5_N"/>
    <property type="match status" value="1"/>
</dbReference>
<dbReference type="EMBL" id="OFSM01000043">
    <property type="protein sequence ID" value="SOY32252.1"/>
    <property type="molecule type" value="Genomic_DNA"/>
</dbReference>
<name>A0A2K4ZPE9_9FIRM</name>
<keyword evidence="2" id="KW-0378">Hydrolase</keyword>
<evidence type="ECO:0000256" key="2">
    <source>
        <dbReference type="ARBA" id="ARBA00022801"/>
    </source>
</evidence>
<dbReference type="GO" id="GO:0016787">
    <property type="term" value="F:hydrolase activity"/>
    <property type="evidence" value="ECO:0007669"/>
    <property type="project" value="UniProtKB-KW"/>
</dbReference>